<dbReference type="OrthoDB" id="2912291at2"/>
<sequence>MADVNKNKREDQNEQEKVGSGFGIAPGDTIASALDPFGGAAAAVGDMDNMEKKDTEEDNYGNRTKE</sequence>
<gene>
    <name evidence="2" type="ORF">SAMN05216225_10454</name>
</gene>
<protein>
    <submittedName>
        <fullName evidence="2">Uncharacterized protein</fullName>
    </submittedName>
</protein>
<dbReference type="EMBL" id="FQVW01000045">
    <property type="protein sequence ID" value="SHG61095.1"/>
    <property type="molecule type" value="Genomic_DNA"/>
</dbReference>
<dbReference type="Proteomes" id="UP000183988">
    <property type="component" value="Unassembled WGS sequence"/>
</dbReference>
<dbReference type="RefSeq" id="WP_072891574.1">
    <property type="nucleotide sequence ID" value="NZ_FQVW01000045.1"/>
</dbReference>
<evidence type="ECO:0000313" key="2">
    <source>
        <dbReference type="EMBL" id="SHG61095.1"/>
    </source>
</evidence>
<organism evidence="2 3">
    <name type="scientific">Ornithinibacillus halophilus</name>
    <dbReference type="NCBI Taxonomy" id="930117"/>
    <lineage>
        <taxon>Bacteria</taxon>
        <taxon>Bacillati</taxon>
        <taxon>Bacillota</taxon>
        <taxon>Bacilli</taxon>
        <taxon>Bacillales</taxon>
        <taxon>Bacillaceae</taxon>
        <taxon>Ornithinibacillus</taxon>
    </lineage>
</organism>
<dbReference type="AlphaFoldDB" id="A0A1M5L834"/>
<evidence type="ECO:0000313" key="3">
    <source>
        <dbReference type="Proteomes" id="UP000183988"/>
    </source>
</evidence>
<feature type="compositionally biased region" description="Basic and acidic residues" evidence="1">
    <location>
        <begin position="1"/>
        <end position="17"/>
    </location>
</feature>
<accession>A0A1M5L834</accession>
<proteinExistence type="predicted"/>
<dbReference type="STRING" id="930117.SAMN05216225_10454"/>
<keyword evidence="3" id="KW-1185">Reference proteome</keyword>
<feature type="region of interest" description="Disordered" evidence="1">
    <location>
        <begin position="1"/>
        <end position="66"/>
    </location>
</feature>
<name>A0A1M5L834_9BACI</name>
<reference evidence="2 3" key="1">
    <citation type="submission" date="2016-11" db="EMBL/GenBank/DDBJ databases">
        <authorList>
            <person name="Jaros S."/>
            <person name="Januszkiewicz K."/>
            <person name="Wedrychowicz H."/>
        </authorList>
    </citation>
    <scope>NUCLEOTIDE SEQUENCE [LARGE SCALE GENOMIC DNA]</scope>
    <source>
        <strain evidence="2 3">IBRC-M 10683</strain>
    </source>
</reference>
<evidence type="ECO:0000256" key="1">
    <source>
        <dbReference type="SAM" id="MobiDB-lite"/>
    </source>
</evidence>